<dbReference type="AlphaFoldDB" id="A0AAV2K092"/>
<organism evidence="1 2">
    <name type="scientific">Knipowitschia caucasica</name>
    <name type="common">Caucasian dwarf goby</name>
    <name type="synonym">Pomatoschistus caucasicus</name>
    <dbReference type="NCBI Taxonomy" id="637954"/>
    <lineage>
        <taxon>Eukaryota</taxon>
        <taxon>Metazoa</taxon>
        <taxon>Chordata</taxon>
        <taxon>Craniata</taxon>
        <taxon>Vertebrata</taxon>
        <taxon>Euteleostomi</taxon>
        <taxon>Actinopterygii</taxon>
        <taxon>Neopterygii</taxon>
        <taxon>Teleostei</taxon>
        <taxon>Neoteleostei</taxon>
        <taxon>Acanthomorphata</taxon>
        <taxon>Gobiaria</taxon>
        <taxon>Gobiiformes</taxon>
        <taxon>Gobioidei</taxon>
        <taxon>Gobiidae</taxon>
        <taxon>Gobiinae</taxon>
        <taxon>Knipowitschia</taxon>
    </lineage>
</organism>
<keyword evidence="2" id="KW-1185">Reference proteome</keyword>
<evidence type="ECO:0000313" key="1">
    <source>
        <dbReference type="EMBL" id="CAL1581861.1"/>
    </source>
</evidence>
<reference evidence="1 2" key="1">
    <citation type="submission" date="2024-04" db="EMBL/GenBank/DDBJ databases">
        <authorList>
            <person name="Waldvogel A.-M."/>
            <person name="Schoenle A."/>
        </authorList>
    </citation>
    <scope>NUCLEOTIDE SEQUENCE [LARGE SCALE GENOMIC DNA]</scope>
</reference>
<accession>A0AAV2K092</accession>
<proteinExistence type="predicted"/>
<sequence length="93" mass="9341">MGSRTALTHTISQHLHLAALRDGEREQIVLVCSCGGVEVGSPEADGRVCCTAAGCGLDGSQARATAPLAALGPRIALVACQPVFGLPSSTVQG</sequence>
<dbReference type="EMBL" id="OZ035837">
    <property type="protein sequence ID" value="CAL1581861.1"/>
    <property type="molecule type" value="Genomic_DNA"/>
</dbReference>
<evidence type="ECO:0000313" key="2">
    <source>
        <dbReference type="Proteomes" id="UP001497482"/>
    </source>
</evidence>
<protein>
    <submittedName>
        <fullName evidence="1">Uncharacterized protein</fullName>
    </submittedName>
</protein>
<gene>
    <name evidence="1" type="ORF">KC01_LOCUS12576</name>
</gene>
<dbReference type="Proteomes" id="UP001497482">
    <property type="component" value="Chromosome 15"/>
</dbReference>
<name>A0AAV2K092_KNICA</name>